<dbReference type="PANTHER" id="PTHR10742:SF410">
    <property type="entry name" value="LYSINE-SPECIFIC HISTONE DEMETHYLASE 2"/>
    <property type="match status" value="1"/>
</dbReference>
<evidence type="ECO:0000256" key="2">
    <source>
        <dbReference type="ARBA" id="ARBA00005995"/>
    </source>
</evidence>
<feature type="domain" description="SWIRM" evidence="7">
    <location>
        <begin position="302"/>
        <end position="400"/>
    </location>
</feature>
<sequence>MAENGLTELKSKRTPKRKSFPDEDYVIPKKLSHKKKTVINKLKETANTQSNLIKTETKTKKTYVDSSLKTKKKVISTSSKQQTKDKKHHNNKNSSEKISPVKLVTNNNPLKKCPKATCKSLRPVCFANGSKSCSGDGYTARWYHMSDYEHFCNNCFDHFYRTHKDGFKVYEPWKVHWSSSCRKEANLKLFMSEEMLPFWLQCALCDKWRNTGNDTTKMKKNICNFSCNKIDVTCVTEESEYVTSAKNPDWIRSTIALPYLKDSPATPFLKDFYYDGIGQSPPTVTEESSIKFAENMVPFYSPEDSEKARCICADVMTAEERQEFFNHLKDPSMFLALRNLVMAMWSLNPKQYLTHKLCMNSVICRGLGRITLSEELKKVLDFLTINGYINFGILPTVPKPFNLNYWKGSVLIIGGGISGAGAARQLHNAGCKVTIVEASERCGGRVKDDFSLGNCIGLGAQIITGCINNPLFIMCEQINLPLRYLGTRCDLIDDQGTSIDPTLDQEVEFRFNLILDSLEDWKQVINKQKHEKISLSEALAEQLQELQKNICKEMTPIEMNLLQFHLGNLEYGCGSSLQNVSAVHWNQNEEFPQYSGAHAWADDGFEPVIKKLVEGIKVEYNCQVVSIDTSSKKVSIETKSGMKFTADKVICAVPLTIYQSRAITFKPKLPEEKQAAIDRLGAGLIEKIALKFTKPFWRNKIGEADYFGHIPSSPKDRGLFSVFYDVSKGSNYILMTVIAGESIRIKAQLSDKELIQKCMVVLTNIFKDEIVPQPTAYVMSSWATDLNSKMAYSYVKVGSSGDDYDIVAKPVGNNLFFAGEVTNRQFPQTVTGAYLSGLREAKRILLCES</sequence>
<dbReference type="SUPFAM" id="SSF54373">
    <property type="entry name" value="FAD-linked reductases, C-terminal domain"/>
    <property type="match status" value="1"/>
</dbReference>
<dbReference type="InterPro" id="IPR036388">
    <property type="entry name" value="WH-like_DNA-bd_sf"/>
</dbReference>
<reference evidence="9" key="1">
    <citation type="submission" date="2025-08" db="UniProtKB">
        <authorList>
            <consortium name="RefSeq"/>
        </authorList>
    </citation>
    <scope>IDENTIFICATION</scope>
</reference>
<feature type="region of interest" description="Disordered" evidence="6">
    <location>
        <begin position="1"/>
        <end position="27"/>
    </location>
</feature>
<evidence type="ECO:0000256" key="4">
    <source>
        <dbReference type="ARBA" id="ARBA00022827"/>
    </source>
</evidence>
<dbReference type="InterPro" id="IPR002937">
    <property type="entry name" value="Amino_oxidase"/>
</dbReference>
<accession>A0ABM4BSG0</accession>
<evidence type="ECO:0000313" key="9">
    <source>
        <dbReference type="RefSeq" id="XP_065652086.1"/>
    </source>
</evidence>
<evidence type="ECO:0000256" key="6">
    <source>
        <dbReference type="SAM" id="MobiDB-lite"/>
    </source>
</evidence>
<dbReference type="InterPro" id="IPR007526">
    <property type="entry name" value="SWIRM"/>
</dbReference>
<keyword evidence="3" id="KW-0285">Flavoprotein</keyword>
<dbReference type="SUPFAM" id="SSF46689">
    <property type="entry name" value="Homeodomain-like"/>
    <property type="match status" value="1"/>
</dbReference>
<comment type="cofactor">
    <cofactor evidence="1">
        <name>FAD</name>
        <dbReference type="ChEBI" id="CHEBI:57692"/>
    </cofactor>
</comment>
<comment type="similarity">
    <text evidence="2">Belongs to the flavin monoamine oxidase family.</text>
</comment>
<dbReference type="Gene3D" id="3.50.50.60">
    <property type="entry name" value="FAD/NAD(P)-binding domain"/>
    <property type="match status" value="1"/>
</dbReference>
<dbReference type="GeneID" id="100202596"/>
<evidence type="ECO:0000256" key="1">
    <source>
        <dbReference type="ARBA" id="ARBA00001974"/>
    </source>
</evidence>
<dbReference type="PANTHER" id="PTHR10742">
    <property type="entry name" value="FLAVIN MONOAMINE OXIDASE"/>
    <property type="match status" value="1"/>
</dbReference>
<dbReference type="PROSITE" id="PS00977">
    <property type="entry name" value="FAD_G3PDH_1"/>
    <property type="match status" value="1"/>
</dbReference>
<dbReference type="Gene3D" id="3.90.660.10">
    <property type="match status" value="1"/>
</dbReference>
<dbReference type="RefSeq" id="XP_065652086.1">
    <property type="nucleotide sequence ID" value="XM_065796014.1"/>
</dbReference>
<dbReference type="PROSITE" id="PS50934">
    <property type="entry name" value="SWIRM"/>
    <property type="match status" value="1"/>
</dbReference>
<evidence type="ECO:0000259" key="7">
    <source>
        <dbReference type="PROSITE" id="PS50934"/>
    </source>
</evidence>
<dbReference type="SUPFAM" id="SSF51905">
    <property type="entry name" value="FAD/NAD(P)-binding domain"/>
    <property type="match status" value="1"/>
</dbReference>
<keyword evidence="5" id="KW-0560">Oxidoreductase</keyword>
<dbReference type="InterPro" id="IPR036188">
    <property type="entry name" value="FAD/NAD-bd_sf"/>
</dbReference>
<dbReference type="Pfam" id="PF01593">
    <property type="entry name" value="Amino_oxidase"/>
    <property type="match status" value="1"/>
</dbReference>
<evidence type="ECO:0000256" key="5">
    <source>
        <dbReference type="ARBA" id="ARBA00023002"/>
    </source>
</evidence>
<feature type="region of interest" description="Disordered" evidence="6">
    <location>
        <begin position="73"/>
        <end position="100"/>
    </location>
</feature>
<keyword evidence="8" id="KW-1185">Reference proteome</keyword>
<evidence type="ECO:0000256" key="3">
    <source>
        <dbReference type="ARBA" id="ARBA00022630"/>
    </source>
</evidence>
<name>A0ABM4BSG0_HYDVU</name>
<evidence type="ECO:0000313" key="8">
    <source>
        <dbReference type="Proteomes" id="UP001652625"/>
    </source>
</evidence>
<dbReference type="Pfam" id="PF04433">
    <property type="entry name" value="SWIRM"/>
    <property type="match status" value="1"/>
</dbReference>
<dbReference type="Gene3D" id="1.10.10.10">
    <property type="entry name" value="Winged helix-like DNA-binding domain superfamily/Winged helix DNA-binding domain"/>
    <property type="match status" value="1"/>
</dbReference>
<gene>
    <name evidence="9" type="primary">LOC100202596</name>
</gene>
<dbReference type="InterPro" id="IPR000447">
    <property type="entry name" value="G3P_DH_FAD-dep"/>
</dbReference>
<protein>
    <submittedName>
        <fullName evidence="9">Lysine-specific histone demethylase 2 isoform X2</fullName>
    </submittedName>
</protein>
<dbReference type="InterPro" id="IPR050281">
    <property type="entry name" value="Flavin_monoamine_oxidase"/>
</dbReference>
<dbReference type="Proteomes" id="UP001652625">
    <property type="component" value="Chromosome 04"/>
</dbReference>
<keyword evidence="4" id="KW-0274">FAD</keyword>
<proteinExistence type="inferred from homology"/>
<organism evidence="8 9">
    <name type="scientific">Hydra vulgaris</name>
    <name type="common">Hydra</name>
    <name type="synonym">Hydra attenuata</name>
    <dbReference type="NCBI Taxonomy" id="6087"/>
    <lineage>
        <taxon>Eukaryota</taxon>
        <taxon>Metazoa</taxon>
        <taxon>Cnidaria</taxon>
        <taxon>Hydrozoa</taxon>
        <taxon>Hydroidolina</taxon>
        <taxon>Anthoathecata</taxon>
        <taxon>Aplanulata</taxon>
        <taxon>Hydridae</taxon>
        <taxon>Hydra</taxon>
    </lineage>
</organism>
<dbReference type="InterPro" id="IPR009057">
    <property type="entry name" value="Homeodomain-like_sf"/>
</dbReference>